<dbReference type="Pfam" id="PF04205">
    <property type="entry name" value="FMN_bind"/>
    <property type="match status" value="1"/>
</dbReference>
<gene>
    <name evidence="2" type="ORF">H6X83_11835</name>
</gene>
<sequence>MSMSIHFPLSRRGRYKDGTYHGFGAGFRGGTTTVTVEVSGGKITAIQVDSSEDAPSFFNAAYTMVSNEIISNQTAEVDAVSGATYSSRGIMDAVSNALAQA</sequence>
<keyword evidence="3" id="KW-1185">Reference proteome</keyword>
<accession>A0A7G9WFZ8</accession>
<dbReference type="InterPro" id="IPR007329">
    <property type="entry name" value="FMN-bd"/>
</dbReference>
<feature type="domain" description="FMN-binding" evidence="1">
    <location>
        <begin position="26"/>
        <end position="101"/>
    </location>
</feature>
<evidence type="ECO:0000313" key="2">
    <source>
        <dbReference type="EMBL" id="QNO17610.1"/>
    </source>
</evidence>
<dbReference type="GO" id="GO:0010181">
    <property type="term" value="F:FMN binding"/>
    <property type="evidence" value="ECO:0007669"/>
    <property type="project" value="InterPro"/>
</dbReference>
<dbReference type="AlphaFoldDB" id="A0A7G9WFZ8"/>
<protein>
    <submittedName>
        <fullName evidence="2">FMN-binding protein</fullName>
    </submittedName>
</protein>
<reference evidence="2 3" key="1">
    <citation type="submission" date="2020-08" db="EMBL/GenBank/DDBJ databases">
        <authorList>
            <person name="Ren C."/>
            <person name="Gu Y."/>
            <person name="Xu Y."/>
        </authorList>
    </citation>
    <scope>NUCLEOTIDE SEQUENCE [LARGE SCALE GENOMIC DNA]</scope>
    <source>
        <strain evidence="2 3">LBM18003</strain>
    </source>
</reference>
<dbReference type="KEGG" id="caml:H6X83_11835"/>
<evidence type="ECO:0000259" key="1">
    <source>
        <dbReference type="SMART" id="SM00900"/>
    </source>
</evidence>
<proteinExistence type="predicted"/>
<name>A0A7G9WFZ8_9FIRM</name>
<evidence type="ECO:0000313" key="3">
    <source>
        <dbReference type="Proteomes" id="UP000516046"/>
    </source>
</evidence>
<dbReference type="Proteomes" id="UP000516046">
    <property type="component" value="Chromosome"/>
</dbReference>
<dbReference type="Gene3D" id="3.90.1010.20">
    <property type="match status" value="1"/>
</dbReference>
<dbReference type="SMART" id="SM00900">
    <property type="entry name" value="FMN_bind"/>
    <property type="match status" value="1"/>
</dbReference>
<dbReference type="EMBL" id="CP060696">
    <property type="protein sequence ID" value="QNO17610.1"/>
    <property type="molecule type" value="Genomic_DNA"/>
</dbReference>
<organism evidence="2 3">
    <name type="scientific">Caproicibacterium amylolyticum</name>
    <dbReference type="NCBI Taxonomy" id="2766537"/>
    <lineage>
        <taxon>Bacteria</taxon>
        <taxon>Bacillati</taxon>
        <taxon>Bacillota</taxon>
        <taxon>Clostridia</taxon>
        <taxon>Eubacteriales</taxon>
        <taxon>Oscillospiraceae</taxon>
        <taxon>Caproicibacterium</taxon>
    </lineage>
</organism>
<dbReference type="GO" id="GO:0016020">
    <property type="term" value="C:membrane"/>
    <property type="evidence" value="ECO:0007669"/>
    <property type="project" value="InterPro"/>
</dbReference>